<keyword evidence="2" id="KW-0479">Metal-binding</keyword>
<dbReference type="PANTHER" id="PTHR46481:SF10">
    <property type="entry name" value="ZINC FINGER BED DOMAIN-CONTAINING PROTEIN 39"/>
    <property type="match status" value="1"/>
</dbReference>
<evidence type="ECO:0000256" key="8">
    <source>
        <dbReference type="PROSITE-ProRule" id="PRU00027"/>
    </source>
</evidence>
<evidence type="ECO:0000256" key="2">
    <source>
        <dbReference type="ARBA" id="ARBA00022723"/>
    </source>
</evidence>
<keyword evidence="11" id="KW-1185">Reference proteome</keyword>
<dbReference type="Proteomes" id="UP001220256">
    <property type="component" value="Unassembled WGS sequence"/>
</dbReference>
<evidence type="ECO:0000256" key="5">
    <source>
        <dbReference type="ARBA" id="ARBA00023015"/>
    </source>
</evidence>
<keyword evidence="5" id="KW-0805">Transcription regulation</keyword>
<dbReference type="SMART" id="SM00614">
    <property type="entry name" value="ZnF_BED"/>
    <property type="match status" value="1"/>
</dbReference>
<dbReference type="EMBL" id="JAPVEB010000004">
    <property type="protein sequence ID" value="KAJ5264781.1"/>
    <property type="molecule type" value="Genomic_DNA"/>
</dbReference>
<keyword evidence="7" id="KW-0539">Nucleus</keyword>
<name>A0ABQ8WDQ9_PENCH</name>
<proteinExistence type="predicted"/>
<dbReference type="InterPro" id="IPR003656">
    <property type="entry name" value="Znf_BED"/>
</dbReference>
<evidence type="ECO:0000256" key="1">
    <source>
        <dbReference type="ARBA" id="ARBA00004123"/>
    </source>
</evidence>
<evidence type="ECO:0000313" key="10">
    <source>
        <dbReference type="EMBL" id="KAJ5264781.1"/>
    </source>
</evidence>
<evidence type="ECO:0000259" key="9">
    <source>
        <dbReference type="PROSITE" id="PS50808"/>
    </source>
</evidence>
<sequence length="573" mass="65418">MSQISQFSDIYSSSIYDSDPTNSVDPLLCFPNEQFLTPEVSESQQTFGTTSNSGFLTPIPPPSIPSSLQRVGPGRSIAFILYTDMSKDDFVSWWLETEFGKTKKRLNWNGNRTATCWEQFDQVADAKTGKPGAMCRQCHKVLDHPANGRYGTTALHRHLAGPTCRKSSTQKGNIKGLLMNAAQNVPSKSTVFTQEAWEQKLLQLLTLSRLPFKFIEHPEFREVINFARLAPKQPQIPSAVTMRSRLRRYVQGQQQSILNKLPPNAKLSITLDCWTSPFRQAFMAVTGYFLDQHWEYREVLLGFEPLSSSHSGINLSDVVLKLLHQHKIADRVLTVTTDNASNNNTMIASIQESLQSLELNNGATIVRVPCIAHVIQLSLNDLLGKMKAIPKNKSAEMDWSDDRVRSLRARQQKREIVDTLNKVRNLAIYINASPQRRESFYNLQTKEPKLVPIQDYDQEHFTLSPEEWRQIDYLLWITQPFFKFTTLLSKTKDVSIHLIFNIDNKLFNHLEKSKTALKRKKVAWKQLMLTSLEAAEKKLSQYYSQTDQIDNNLYAIGTILSPQQKLDFSKGKD</sequence>
<protein>
    <recommendedName>
        <fullName evidence="9">BED-type domain-containing protein</fullName>
    </recommendedName>
</protein>
<gene>
    <name evidence="10" type="ORF">N7505_007574</name>
</gene>
<evidence type="ECO:0000313" key="11">
    <source>
        <dbReference type="Proteomes" id="UP001220256"/>
    </source>
</evidence>
<evidence type="ECO:0000256" key="4">
    <source>
        <dbReference type="ARBA" id="ARBA00022833"/>
    </source>
</evidence>
<comment type="caution">
    <text evidence="10">The sequence shown here is derived from an EMBL/GenBank/DDBJ whole genome shotgun (WGS) entry which is preliminary data.</text>
</comment>
<dbReference type="PROSITE" id="PS50808">
    <property type="entry name" value="ZF_BED"/>
    <property type="match status" value="1"/>
</dbReference>
<dbReference type="InterPro" id="IPR012337">
    <property type="entry name" value="RNaseH-like_sf"/>
</dbReference>
<reference evidence="10 11" key="1">
    <citation type="journal article" date="2023" name="IMA Fungus">
        <title>Comparative genomic study of the Penicillium genus elucidates a diverse pangenome and 15 lateral gene transfer events.</title>
        <authorList>
            <person name="Petersen C."/>
            <person name="Sorensen T."/>
            <person name="Nielsen M.R."/>
            <person name="Sondergaard T.E."/>
            <person name="Sorensen J.L."/>
            <person name="Fitzpatrick D.A."/>
            <person name="Frisvad J.C."/>
            <person name="Nielsen K.L."/>
        </authorList>
    </citation>
    <scope>NUCLEOTIDE SEQUENCE [LARGE SCALE GENOMIC DNA]</scope>
    <source>
        <strain evidence="10 11">IBT 3361</strain>
    </source>
</reference>
<dbReference type="InterPro" id="IPR052035">
    <property type="entry name" value="ZnF_BED_domain_contain"/>
</dbReference>
<feature type="domain" description="BED-type" evidence="9">
    <location>
        <begin position="111"/>
        <end position="171"/>
    </location>
</feature>
<comment type="subcellular location">
    <subcellularLocation>
        <location evidence="1">Nucleus</location>
    </subcellularLocation>
</comment>
<keyword evidence="6" id="KW-0804">Transcription</keyword>
<keyword evidence="3 8" id="KW-0863">Zinc-finger</keyword>
<keyword evidence="4" id="KW-0862">Zinc</keyword>
<organism evidence="10 11">
    <name type="scientific">Penicillium chrysogenum</name>
    <name type="common">Penicillium notatum</name>
    <dbReference type="NCBI Taxonomy" id="5076"/>
    <lineage>
        <taxon>Eukaryota</taxon>
        <taxon>Fungi</taxon>
        <taxon>Dikarya</taxon>
        <taxon>Ascomycota</taxon>
        <taxon>Pezizomycotina</taxon>
        <taxon>Eurotiomycetes</taxon>
        <taxon>Eurotiomycetidae</taxon>
        <taxon>Eurotiales</taxon>
        <taxon>Aspergillaceae</taxon>
        <taxon>Penicillium</taxon>
        <taxon>Penicillium chrysogenum species complex</taxon>
    </lineage>
</organism>
<accession>A0ABQ8WDQ9</accession>
<evidence type="ECO:0000256" key="6">
    <source>
        <dbReference type="ARBA" id="ARBA00023163"/>
    </source>
</evidence>
<evidence type="ECO:0000256" key="7">
    <source>
        <dbReference type="ARBA" id="ARBA00023242"/>
    </source>
</evidence>
<evidence type="ECO:0000256" key="3">
    <source>
        <dbReference type="ARBA" id="ARBA00022771"/>
    </source>
</evidence>
<dbReference type="PANTHER" id="PTHR46481">
    <property type="entry name" value="ZINC FINGER BED DOMAIN-CONTAINING PROTEIN 4"/>
    <property type="match status" value="1"/>
</dbReference>
<dbReference type="SUPFAM" id="SSF53098">
    <property type="entry name" value="Ribonuclease H-like"/>
    <property type="match status" value="1"/>
</dbReference>